<evidence type="ECO:0008006" key="3">
    <source>
        <dbReference type="Google" id="ProtNLM"/>
    </source>
</evidence>
<keyword evidence="2" id="KW-1185">Reference proteome</keyword>
<name>A0ABR7T5Z7_HELCL</name>
<evidence type="ECO:0000313" key="2">
    <source>
        <dbReference type="Proteomes" id="UP000617402"/>
    </source>
</evidence>
<protein>
    <recommendedName>
        <fullName evidence="3">Peptidase MA-like domain-containing protein</fullName>
    </recommendedName>
</protein>
<gene>
    <name evidence="1" type="ORF">H1S01_17175</name>
</gene>
<reference evidence="1 2" key="1">
    <citation type="submission" date="2020-07" db="EMBL/GenBank/DDBJ databases">
        <title>Draft whole-genome sequence of Heliobacterium chlorum DSM 3682, type strain.</title>
        <authorList>
            <person name="Kyndt J.A."/>
            <person name="Meyer T.E."/>
            <person name="Imhoff J.F."/>
        </authorList>
    </citation>
    <scope>NUCLEOTIDE SEQUENCE [LARGE SCALE GENOMIC DNA]</scope>
    <source>
        <strain evidence="1 2">DSM 3682</strain>
    </source>
</reference>
<accession>A0ABR7T5Z7</accession>
<dbReference type="Proteomes" id="UP000617402">
    <property type="component" value="Unassembled WGS sequence"/>
</dbReference>
<proteinExistence type="predicted"/>
<sequence>MGGLKTDLRLWGMILLALICLILTLRVPVFVKVGTNSNELSTSPSWTSPWNSLKSTSYSLYREYARWKADRDTRDWSSLEGKQVILRYRPEDVDQAKSILEETDRIYPQVKSTVGYSPKDKPLVLLYSERESFNQVFGWKDQSAMGVYYAGVVRVLSPRIWSQSGEDMTGPMAHELAHLVLDYQTGGNVPRWFTEGVAQDMERRVSGYTLTGPKGDWANHLYPWSSMDLDFDQLPDQRLAYRQSLQAVDCIQRFGPDALPKAVAVLTEGGDVTEAVKVSTGLTWGEFTAQVEQQAKKTQK</sequence>
<organism evidence="1 2">
    <name type="scientific">Heliobacterium chlorum</name>
    <dbReference type="NCBI Taxonomy" id="2698"/>
    <lineage>
        <taxon>Bacteria</taxon>
        <taxon>Bacillati</taxon>
        <taxon>Bacillota</taxon>
        <taxon>Clostridia</taxon>
        <taxon>Eubacteriales</taxon>
        <taxon>Heliobacteriaceae</taxon>
        <taxon>Heliobacterium</taxon>
    </lineage>
</organism>
<evidence type="ECO:0000313" key="1">
    <source>
        <dbReference type="EMBL" id="MBC9786199.1"/>
    </source>
</evidence>
<comment type="caution">
    <text evidence="1">The sequence shown here is derived from an EMBL/GenBank/DDBJ whole genome shotgun (WGS) entry which is preliminary data.</text>
</comment>
<dbReference type="EMBL" id="JACVHF010000028">
    <property type="protein sequence ID" value="MBC9786199.1"/>
    <property type="molecule type" value="Genomic_DNA"/>
</dbReference>
<dbReference type="RefSeq" id="WP_188041625.1">
    <property type="nucleotide sequence ID" value="NZ_JACVHF010000028.1"/>
</dbReference>